<dbReference type="InterPro" id="IPR036188">
    <property type="entry name" value="FAD/NAD-bd_sf"/>
</dbReference>
<proteinExistence type="predicted"/>
<keyword evidence="2" id="KW-0285">Flavoprotein</keyword>
<sequence>MVGDPGRRGAGAHGRGEDEAGALVVSPGSWAPEVLADLGIPLTVERQVMYWFQPTGGTEAWTPDRHPIYIHEAADGTQVYGFPAIDGPVGGAKVAFFRRGVPCTPETIDREVHPEEAVTMAGRLAGILPTLPGTLLKAATCMYTTTPDEHFVIAPHPEHPQVTVACGFSGHGFKFVPVVGEILADLATTGSTTHPISLFDPRRPALEATP</sequence>
<dbReference type="Gene3D" id="3.30.9.10">
    <property type="entry name" value="D-Amino Acid Oxidase, subunit A, domain 2"/>
    <property type="match status" value="1"/>
</dbReference>
<protein>
    <submittedName>
        <fullName evidence="7">FAD-dependent oxidoreductase</fullName>
    </submittedName>
</protein>
<keyword evidence="3" id="KW-0274">FAD</keyword>
<evidence type="ECO:0000256" key="5">
    <source>
        <dbReference type="SAM" id="MobiDB-lite"/>
    </source>
</evidence>
<keyword evidence="4" id="KW-0560">Oxidoreductase</keyword>
<feature type="domain" description="FAD dependent oxidoreductase" evidence="6">
    <location>
        <begin position="9"/>
        <end position="186"/>
    </location>
</feature>
<dbReference type="EMBL" id="CP141261">
    <property type="protein sequence ID" value="WRL62243.1"/>
    <property type="molecule type" value="Genomic_DNA"/>
</dbReference>
<feature type="region of interest" description="Disordered" evidence="5">
    <location>
        <begin position="1"/>
        <end position="20"/>
    </location>
</feature>
<keyword evidence="8" id="KW-1185">Reference proteome</keyword>
<name>A0ABZ1AXV1_9ACTN</name>
<evidence type="ECO:0000256" key="3">
    <source>
        <dbReference type="ARBA" id="ARBA00022827"/>
    </source>
</evidence>
<reference evidence="7 8" key="1">
    <citation type="submission" date="2023-12" db="EMBL/GenBank/DDBJ databases">
        <title>Blastococcus brunescens sp. nov., an actonobacterium isolated from sandstone collected in sahara desert.</title>
        <authorList>
            <person name="Gtari M."/>
            <person name="Ghodhbane F."/>
        </authorList>
    </citation>
    <scope>NUCLEOTIDE SEQUENCE [LARGE SCALE GENOMIC DNA]</scope>
    <source>
        <strain evidence="7 8">BMG 8361</strain>
    </source>
</reference>
<dbReference type="InterPro" id="IPR045170">
    <property type="entry name" value="MTOX"/>
</dbReference>
<evidence type="ECO:0000313" key="8">
    <source>
        <dbReference type="Proteomes" id="UP001324287"/>
    </source>
</evidence>
<dbReference type="SUPFAM" id="SSF51905">
    <property type="entry name" value="FAD/NAD(P)-binding domain"/>
    <property type="match status" value="1"/>
</dbReference>
<gene>
    <name evidence="7" type="ORF">U6N30_19655</name>
</gene>
<organism evidence="7 8">
    <name type="scientific">Blastococcus brunescens</name>
    <dbReference type="NCBI Taxonomy" id="1564165"/>
    <lineage>
        <taxon>Bacteria</taxon>
        <taxon>Bacillati</taxon>
        <taxon>Actinomycetota</taxon>
        <taxon>Actinomycetes</taxon>
        <taxon>Geodermatophilales</taxon>
        <taxon>Geodermatophilaceae</taxon>
        <taxon>Blastococcus</taxon>
    </lineage>
</organism>
<dbReference type="PANTHER" id="PTHR10961:SF7">
    <property type="entry name" value="FAD DEPENDENT OXIDOREDUCTASE DOMAIN-CONTAINING PROTEIN"/>
    <property type="match status" value="1"/>
</dbReference>
<dbReference type="PANTHER" id="PTHR10961">
    <property type="entry name" value="PEROXISOMAL SARCOSINE OXIDASE"/>
    <property type="match status" value="1"/>
</dbReference>
<evidence type="ECO:0000256" key="2">
    <source>
        <dbReference type="ARBA" id="ARBA00022630"/>
    </source>
</evidence>
<dbReference type="Pfam" id="PF01266">
    <property type="entry name" value="DAO"/>
    <property type="match status" value="1"/>
</dbReference>
<evidence type="ECO:0000256" key="1">
    <source>
        <dbReference type="ARBA" id="ARBA00001974"/>
    </source>
</evidence>
<dbReference type="SUPFAM" id="SSF54373">
    <property type="entry name" value="FAD-linked reductases, C-terminal domain"/>
    <property type="match status" value="1"/>
</dbReference>
<dbReference type="Gene3D" id="3.50.50.60">
    <property type="entry name" value="FAD/NAD(P)-binding domain"/>
    <property type="match status" value="1"/>
</dbReference>
<evidence type="ECO:0000313" key="7">
    <source>
        <dbReference type="EMBL" id="WRL62243.1"/>
    </source>
</evidence>
<accession>A0ABZ1AXV1</accession>
<evidence type="ECO:0000259" key="6">
    <source>
        <dbReference type="Pfam" id="PF01266"/>
    </source>
</evidence>
<dbReference type="Proteomes" id="UP001324287">
    <property type="component" value="Chromosome"/>
</dbReference>
<comment type="cofactor">
    <cofactor evidence="1">
        <name>FAD</name>
        <dbReference type="ChEBI" id="CHEBI:57692"/>
    </cofactor>
</comment>
<evidence type="ECO:0000256" key="4">
    <source>
        <dbReference type="ARBA" id="ARBA00023002"/>
    </source>
</evidence>
<dbReference type="InterPro" id="IPR006076">
    <property type="entry name" value="FAD-dep_OxRdtase"/>
</dbReference>